<reference evidence="13" key="1">
    <citation type="submission" date="2025-08" db="UniProtKB">
        <authorList>
            <consortium name="RefSeq"/>
        </authorList>
    </citation>
    <scope>IDENTIFICATION</scope>
</reference>
<feature type="transmembrane region" description="Helical" evidence="11">
    <location>
        <begin position="21"/>
        <end position="41"/>
    </location>
</feature>
<protein>
    <recommendedName>
        <fullName evidence="11">Acyltransferase</fullName>
        <ecNumber evidence="11">2.3.1.-</ecNumber>
    </recommendedName>
</protein>
<gene>
    <name evidence="13" type="primary">LOC116303485</name>
</gene>
<comment type="subcellular location">
    <subcellularLocation>
        <location evidence="1 11">Endoplasmic reticulum membrane</location>
        <topology evidence="1 11">Multi-pass membrane protein</topology>
    </subcellularLocation>
</comment>
<dbReference type="InParanoid" id="A0A6P8IPD5"/>
<evidence type="ECO:0000256" key="7">
    <source>
        <dbReference type="ARBA" id="ARBA00022989"/>
    </source>
</evidence>
<dbReference type="AlphaFoldDB" id="A0A6P8IPD5"/>
<evidence type="ECO:0000256" key="1">
    <source>
        <dbReference type="ARBA" id="ARBA00004477"/>
    </source>
</evidence>
<dbReference type="GO" id="GO:0005789">
    <property type="term" value="C:endoplasmic reticulum membrane"/>
    <property type="evidence" value="ECO:0007669"/>
    <property type="project" value="UniProtKB-SubCell"/>
</dbReference>
<evidence type="ECO:0000256" key="5">
    <source>
        <dbReference type="ARBA" id="ARBA00022692"/>
    </source>
</evidence>
<evidence type="ECO:0000256" key="8">
    <source>
        <dbReference type="ARBA" id="ARBA00023098"/>
    </source>
</evidence>
<dbReference type="RefSeq" id="XP_031568896.1">
    <property type="nucleotide sequence ID" value="XM_031713036.1"/>
</dbReference>
<evidence type="ECO:0000256" key="4">
    <source>
        <dbReference type="ARBA" id="ARBA00022679"/>
    </source>
</evidence>
<dbReference type="PANTHER" id="PTHR12317:SF79">
    <property type="entry name" value="ACYLTRANSFERASE"/>
    <property type="match status" value="1"/>
</dbReference>
<evidence type="ECO:0000256" key="9">
    <source>
        <dbReference type="ARBA" id="ARBA00023136"/>
    </source>
</evidence>
<comment type="caution">
    <text evidence="11">Lacks conserved residue(s) required for the propagation of feature annotation.</text>
</comment>
<keyword evidence="12" id="KW-1185">Reference proteome</keyword>
<evidence type="ECO:0000256" key="10">
    <source>
        <dbReference type="ARBA" id="ARBA00023315"/>
    </source>
</evidence>
<dbReference type="GeneID" id="116303485"/>
<keyword evidence="8" id="KW-0443">Lipid metabolism</keyword>
<sequence length="337" mass="38238">MAMIEFAPISIPLHRRLETAAVALYYYSFFFGALIGFLIIIGLLYTWLYPVALLYLAWAYLFDSGTPSHGGRRSAFMRKLRVWKYFRDYFPISLIKTAELDPQKNYILGYHPHGILCAGAFCNFATEATDFSEVFPGITPHLLPLMALFRPPLFRDYIMSSGMCNVTRESCEYILTEKGPGNSIVIVVGGATESLDAHPGLNILTLKKRYGFIKLALKTGSSLVPIYAFGENDVFNQVSNPRGSMLRKIQTKIQKTVAFAPVLFYGRGIFQYTFGMLPHRKPINVVVGAPIDVTKNEDPTKDEIQELHDKYEEKLIELFEENKLKYGLNEEDKLEIL</sequence>
<keyword evidence="4 11" id="KW-0808">Transferase</keyword>
<evidence type="ECO:0000313" key="12">
    <source>
        <dbReference type="Proteomes" id="UP000515163"/>
    </source>
</evidence>
<dbReference type="PANTHER" id="PTHR12317">
    <property type="entry name" value="DIACYLGLYCEROL O-ACYLTRANSFERASE"/>
    <property type="match status" value="1"/>
</dbReference>
<keyword evidence="3" id="KW-0444">Lipid biosynthesis</keyword>
<comment type="similarity">
    <text evidence="2 11">Belongs to the diacylglycerol acyltransferase family.</text>
</comment>
<dbReference type="GO" id="GO:0019432">
    <property type="term" value="P:triglyceride biosynthetic process"/>
    <property type="evidence" value="ECO:0007669"/>
    <property type="project" value="TreeGrafter"/>
</dbReference>
<keyword evidence="7 11" id="KW-1133">Transmembrane helix</keyword>
<dbReference type="GO" id="GO:0004144">
    <property type="term" value="F:diacylglycerol O-acyltransferase activity"/>
    <property type="evidence" value="ECO:0007669"/>
    <property type="project" value="TreeGrafter"/>
</dbReference>
<dbReference type="Proteomes" id="UP000515163">
    <property type="component" value="Unplaced"/>
</dbReference>
<keyword evidence="5 11" id="KW-0812">Transmembrane</keyword>
<name>A0A6P8IPD5_ACTTE</name>
<dbReference type="KEGG" id="aten:116303485"/>
<dbReference type="Pfam" id="PF03982">
    <property type="entry name" value="DAGAT"/>
    <property type="match status" value="1"/>
</dbReference>
<dbReference type="OrthoDB" id="264532at2759"/>
<evidence type="ECO:0000256" key="2">
    <source>
        <dbReference type="ARBA" id="ARBA00005420"/>
    </source>
</evidence>
<dbReference type="InterPro" id="IPR007130">
    <property type="entry name" value="DAGAT"/>
</dbReference>
<proteinExistence type="inferred from homology"/>
<keyword evidence="10" id="KW-0012">Acyltransferase</keyword>
<keyword evidence="6 11" id="KW-0256">Endoplasmic reticulum</keyword>
<dbReference type="FunCoup" id="A0A6P8IPD5">
    <property type="interactions" value="297"/>
</dbReference>
<evidence type="ECO:0000256" key="3">
    <source>
        <dbReference type="ARBA" id="ARBA00022516"/>
    </source>
</evidence>
<evidence type="ECO:0000313" key="13">
    <source>
        <dbReference type="RefSeq" id="XP_031568896.1"/>
    </source>
</evidence>
<keyword evidence="9 11" id="KW-0472">Membrane</keyword>
<organism evidence="12 13">
    <name type="scientific">Actinia tenebrosa</name>
    <name type="common">Australian red waratah sea anemone</name>
    <dbReference type="NCBI Taxonomy" id="6105"/>
    <lineage>
        <taxon>Eukaryota</taxon>
        <taxon>Metazoa</taxon>
        <taxon>Cnidaria</taxon>
        <taxon>Anthozoa</taxon>
        <taxon>Hexacorallia</taxon>
        <taxon>Actiniaria</taxon>
        <taxon>Actiniidae</taxon>
        <taxon>Actinia</taxon>
    </lineage>
</organism>
<evidence type="ECO:0000256" key="6">
    <source>
        <dbReference type="ARBA" id="ARBA00022824"/>
    </source>
</evidence>
<dbReference type="EC" id="2.3.1.-" evidence="11"/>
<evidence type="ECO:0000256" key="11">
    <source>
        <dbReference type="RuleBase" id="RU367023"/>
    </source>
</evidence>
<dbReference type="CDD" id="cd07987">
    <property type="entry name" value="LPLAT_MGAT-like"/>
    <property type="match status" value="1"/>
</dbReference>
<accession>A0A6P8IPD5</accession>